<dbReference type="InterPro" id="IPR035911">
    <property type="entry name" value="MurE/MurF_N"/>
</dbReference>
<dbReference type="Gene3D" id="3.90.190.20">
    <property type="entry name" value="Mur ligase, C-terminal domain"/>
    <property type="match status" value="1"/>
</dbReference>
<keyword evidence="3 7" id="KW-0133">Cell shape</keyword>
<dbReference type="InterPro" id="IPR036615">
    <property type="entry name" value="Mur_ligase_C_dom_sf"/>
</dbReference>
<feature type="short sequence motif" description="Meso-diaminopimelate recognition motif" evidence="7">
    <location>
        <begin position="405"/>
        <end position="408"/>
    </location>
</feature>
<comment type="function">
    <text evidence="7">Catalyzes the addition of meso-diaminopimelic acid to the nucleotide precursor UDP-N-acetylmuramoyl-L-alanyl-D-glutamate (UMAG) in the biosynthesis of bacterial cell-wall peptidoglycan.</text>
</comment>
<feature type="binding site" evidence="7">
    <location>
        <position position="458"/>
    </location>
    <ligand>
        <name>meso-2,6-diaminopimelate</name>
        <dbReference type="ChEBI" id="CHEBI:57791"/>
    </ligand>
</feature>
<comment type="similarity">
    <text evidence="1 7">Belongs to the MurCDEF family. MurE subfamily.</text>
</comment>
<feature type="domain" description="Mur ligase N-terminal catalytic" evidence="9">
    <location>
        <begin position="25"/>
        <end position="100"/>
    </location>
</feature>
<dbReference type="SUPFAM" id="SSF63418">
    <property type="entry name" value="MurE/MurF N-terminal domain"/>
    <property type="match status" value="1"/>
</dbReference>
<feature type="binding site" evidence="7">
    <location>
        <begin position="114"/>
        <end position="120"/>
    </location>
    <ligand>
        <name>ATP</name>
        <dbReference type="ChEBI" id="CHEBI:30616"/>
    </ligand>
</feature>
<comment type="cofactor">
    <cofactor evidence="7">
        <name>Mg(2+)</name>
        <dbReference type="ChEBI" id="CHEBI:18420"/>
    </cofactor>
</comment>
<dbReference type="InterPro" id="IPR000713">
    <property type="entry name" value="Mur_ligase_N"/>
</dbReference>
<evidence type="ECO:0000259" key="9">
    <source>
        <dbReference type="Pfam" id="PF01225"/>
    </source>
</evidence>
<evidence type="ECO:0000259" key="11">
    <source>
        <dbReference type="Pfam" id="PF08245"/>
    </source>
</evidence>
<dbReference type="NCBIfam" id="NF001126">
    <property type="entry name" value="PRK00139.1-4"/>
    <property type="match status" value="1"/>
</dbReference>
<keyword evidence="2 7" id="KW-0132">Cell division</keyword>
<dbReference type="HAMAP" id="MF_00208">
    <property type="entry name" value="MurE"/>
    <property type="match status" value="1"/>
</dbReference>
<dbReference type="EC" id="6.3.2.13" evidence="7"/>
<feature type="binding site" evidence="7">
    <location>
        <begin position="156"/>
        <end position="157"/>
    </location>
    <ligand>
        <name>UDP-N-acetyl-alpha-D-muramoyl-L-alanyl-D-glutamate</name>
        <dbReference type="ChEBI" id="CHEBI:83900"/>
    </ligand>
</feature>
<feature type="modified residue" description="N6-carboxylysine" evidence="7">
    <location>
        <position position="223"/>
    </location>
</feature>
<name>A0ABS3PZP4_9FLAO</name>
<dbReference type="InterPro" id="IPR004101">
    <property type="entry name" value="Mur_ligase_C"/>
</dbReference>
<feature type="binding site" evidence="7">
    <location>
        <position position="462"/>
    </location>
    <ligand>
        <name>meso-2,6-diaminopimelate</name>
        <dbReference type="ChEBI" id="CHEBI:57791"/>
    </ligand>
</feature>
<dbReference type="GO" id="GO:0008765">
    <property type="term" value="F:UDP-N-acetylmuramoylalanyl-D-glutamate-2,6-diaminopimelate ligase activity"/>
    <property type="evidence" value="ECO:0007669"/>
    <property type="project" value="UniProtKB-EC"/>
</dbReference>
<comment type="subcellular location">
    <subcellularLocation>
        <location evidence="7 8">Cytoplasm</location>
    </subcellularLocation>
</comment>
<keyword evidence="13" id="KW-1185">Reference proteome</keyword>
<evidence type="ECO:0000313" key="13">
    <source>
        <dbReference type="Proteomes" id="UP000681610"/>
    </source>
</evidence>
<evidence type="ECO:0000256" key="6">
    <source>
        <dbReference type="ARBA" id="ARBA00023316"/>
    </source>
</evidence>
<feature type="binding site" evidence="7">
    <location>
        <position position="381"/>
    </location>
    <ligand>
        <name>meso-2,6-diaminopimelate</name>
        <dbReference type="ChEBI" id="CHEBI:57791"/>
    </ligand>
</feature>
<dbReference type="Gene3D" id="3.40.1390.10">
    <property type="entry name" value="MurE/MurF, N-terminal domain"/>
    <property type="match status" value="1"/>
</dbReference>
<evidence type="ECO:0000256" key="8">
    <source>
        <dbReference type="RuleBase" id="RU004135"/>
    </source>
</evidence>
<dbReference type="InterPro" id="IPR013221">
    <property type="entry name" value="Mur_ligase_cen"/>
</dbReference>
<dbReference type="InterPro" id="IPR005761">
    <property type="entry name" value="UDP-N-AcMur-Glu-dNH2Pim_ligase"/>
</dbReference>
<dbReference type="Pfam" id="PF01225">
    <property type="entry name" value="Mur_ligase"/>
    <property type="match status" value="1"/>
</dbReference>
<gene>
    <name evidence="7" type="primary">murE</name>
    <name evidence="12" type="ORF">J4N46_10420</name>
</gene>
<reference evidence="12 13" key="1">
    <citation type="submission" date="2021-03" db="EMBL/GenBank/DDBJ databases">
        <title>Isolation and description of Capnocytophaga bilenii sp. nov., a novel Capnocytophaga species, isolated from a gingivitis subject.</title>
        <authorList>
            <person name="Antezack A."/>
            <person name="Monnet-Corti V."/>
            <person name="La Scola B."/>
        </authorList>
    </citation>
    <scope>NUCLEOTIDE SEQUENCE [LARGE SCALE GENOMIC DNA]</scope>
    <source>
        <strain evidence="12 13">Marseille-Q4570</strain>
    </source>
</reference>
<organism evidence="12 13">
    <name type="scientific">Capnocytophaga bilenii</name>
    <dbReference type="NCBI Taxonomy" id="2819369"/>
    <lineage>
        <taxon>Bacteria</taxon>
        <taxon>Pseudomonadati</taxon>
        <taxon>Bacteroidota</taxon>
        <taxon>Flavobacteriia</taxon>
        <taxon>Flavobacteriales</taxon>
        <taxon>Flavobacteriaceae</taxon>
        <taxon>Capnocytophaga</taxon>
    </lineage>
</organism>
<accession>A0ABS3PZP4</accession>
<feature type="binding site" evidence="7">
    <location>
        <position position="189"/>
    </location>
    <ligand>
        <name>UDP-N-acetyl-alpha-D-muramoyl-L-alanyl-D-glutamate</name>
        <dbReference type="ChEBI" id="CHEBI:83900"/>
    </ligand>
</feature>
<evidence type="ECO:0000256" key="5">
    <source>
        <dbReference type="ARBA" id="ARBA00023306"/>
    </source>
</evidence>
<feature type="binding site" evidence="7">
    <location>
        <position position="33"/>
    </location>
    <ligand>
        <name>UDP-N-acetyl-alpha-D-muramoyl-L-alanyl-D-glutamate</name>
        <dbReference type="ChEBI" id="CHEBI:83900"/>
    </ligand>
</feature>
<dbReference type="InterPro" id="IPR036565">
    <property type="entry name" value="Mur-like_cat_sf"/>
</dbReference>
<evidence type="ECO:0000313" key="12">
    <source>
        <dbReference type="EMBL" id="MBO1884812.1"/>
    </source>
</evidence>
<proteinExistence type="inferred from homology"/>
<evidence type="ECO:0000256" key="7">
    <source>
        <dbReference type="HAMAP-Rule" id="MF_00208"/>
    </source>
</evidence>
<protein>
    <recommendedName>
        <fullName evidence="7">UDP-N-acetylmuramoyl-L-alanyl-D-glutamate--2,6-diaminopimelate ligase</fullName>
        <ecNumber evidence="7">6.3.2.13</ecNumber>
    </recommendedName>
    <alternativeName>
        <fullName evidence="7">Meso-A2pm-adding enzyme</fullName>
    </alternativeName>
    <alternativeName>
        <fullName evidence="7">Meso-diaminopimelate-adding enzyme</fullName>
    </alternativeName>
    <alternativeName>
        <fullName evidence="7">UDP-MurNAc-L-Ala-D-Glu:meso-diaminopimelate ligase</fullName>
    </alternativeName>
    <alternativeName>
        <fullName evidence="7">UDP-MurNAc-tripeptide synthetase</fullName>
    </alternativeName>
    <alternativeName>
        <fullName evidence="7">UDP-N-acetylmuramyl-tripeptide synthetase</fullName>
    </alternativeName>
</protein>
<comment type="PTM">
    <text evidence="7">Carboxylation is probably crucial for Mg(2+) binding and, consequently, for the gamma-phosphate positioning of ATP.</text>
</comment>
<dbReference type="Proteomes" id="UP000681610">
    <property type="component" value="Unassembled WGS sequence"/>
</dbReference>
<dbReference type="Gene3D" id="3.40.1190.10">
    <property type="entry name" value="Mur-like, catalytic domain"/>
    <property type="match status" value="1"/>
</dbReference>
<dbReference type="Pfam" id="PF08245">
    <property type="entry name" value="Mur_ligase_M"/>
    <property type="match status" value="1"/>
</dbReference>
<keyword evidence="7" id="KW-0963">Cytoplasm</keyword>
<comment type="catalytic activity">
    <reaction evidence="7">
        <text>UDP-N-acetyl-alpha-D-muramoyl-L-alanyl-D-glutamate + meso-2,6-diaminopimelate + ATP = UDP-N-acetyl-alpha-D-muramoyl-L-alanyl-gamma-D-glutamyl-meso-2,6-diaminopimelate + ADP + phosphate + H(+)</text>
        <dbReference type="Rhea" id="RHEA:23676"/>
        <dbReference type="ChEBI" id="CHEBI:15378"/>
        <dbReference type="ChEBI" id="CHEBI:30616"/>
        <dbReference type="ChEBI" id="CHEBI:43474"/>
        <dbReference type="ChEBI" id="CHEBI:57791"/>
        <dbReference type="ChEBI" id="CHEBI:83900"/>
        <dbReference type="ChEBI" id="CHEBI:83905"/>
        <dbReference type="ChEBI" id="CHEBI:456216"/>
        <dbReference type="EC" id="6.3.2.13"/>
    </reaction>
</comment>
<dbReference type="SUPFAM" id="SSF53244">
    <property type="entry name" value="MurD-like peptide ligases, peptide-binding domain"/>
    <property type="match status" value="1"/>
</dbReference>
<keyword evidence="7" id="KW-0067">ATP-binding</keyword>
<keyword evidence="7" id="KW-0547">Nucleotide-binding</keyword>
<feature type="domain" description="Mur ligase C-terminal" evidence="10">
    <location>
        <begin position="330"/>
        <end position="460"/>
    </location>
</feature>
<dbReference type="SUPFAM" id="SSF53623">
    <property type="entry name" value="MurD-like peptide ligases, catalytic domain"/>
    <property type="match status" value="1"/>
</dbReference>
<dbReference type="PANTHER" id="PTHR23135:SF4">
    <property type="entry name" value="UDP-N-ACETYLMURAMOYL-L-ALANYL-D-GLUTAMATE--2,6-DIAMINOPIMELATE LIGASE MURE HOMOLOG, CHLOROPLASTIC"/>
    <property type="match status" value="1"/>
</dbReference>
<evidence type="ECO:0000256" key="3">
    <source>
        <dbReference type="ARBA" id="ARBA00022960"/>
    </source>
</evidence>
<dbReference type="NCBIfam" id="TIGR01085">
    <property type="entry name" value="murE"/>
    <property type="match status" value="1"/>
</dbReference>
<comment type="caution">
    <text evidence="12">The sequence shown here is derived from an EMBL/GenBank/DDBJ whole genome shotgun (WGS) entry which is preliminary data.</text>
</comment>
<evidence type="ECO:0000256" key="1">
    <source>
        <dbReference type="ARBA" id="ARBA00005898"/>
    </source>
</evidence>
<feature type="binding site" evidence="7">
    <location>
        <position position="191"/>
    </location>
    <ligand>
        <name>UDP-N-acetyl-alpha-D-muramoyl-L-alanyl-D-glutamate</name>
        <dbReference type="ChEBI" id="CHEBI:83900"/>
    </ligand>
</feature>
<dbReference type="EMBL" id="JAGDYP010000008">
    <property type="protein sequence ID" value="MBO1884812.1"/>
    <property type="molecule type" value="Genomic_DNA"/>
</dbReference>
<comment type="pathway">
    <text evidence="7 8">Cell wall biogenesis; peptidoglycan biosynthesis.</text>
</comment>
<dbReference type="PANTHER" id="PTHR23135">
    <property type="entry name" value="MUR LIGASE FAMILY MEMBER"/>
    <property type="match status" value="1"/>
</dbReference>
<dbReference type="RefSeq" id="WP_208059229.1">
    <property type="nucleotide sequence ID" value="NZ_JAGDYP010000008.1"/>
</dbReference>
<evidence type="ECO:0000259" key="10">
    <source>
        <dbReference type="Pfam" id="PF02875"/>
    </source>
</evidence>
<sequence length="489" mass="54310">MILEQLLKGIAIKATLYVEGFEDKEITSICFDSREVKPGCMFVAIVGTNSNGHIYIDEASRKGAVAIVCEKLPQLLFPDISYIVVPNSHKALALLASNYYENPSKELTLVGVTGTNGKTTIATLLYQLFKKRGEKAGLLSTVAVYVDEDRYEATHTTPDPLQLNRYLRAMVAQGVQYCFMEVSSHGIDQGRTEGLLFAGGVFTNLTRDHLDYHETFAAYRDVKKRFFDNLPATAFALVNNDDKNGAYMLQNTKAHKYTYALKTAADFKAYIIENRFDGLLLRINQQEVWTKLIGEFNAYNLLAVFGVATLLGVDKIEALTLLSSISPVAGRFQYAVSATGVVTIVDYAHTPDALENVLKTINDIRTHNETLTTVVGCGGNRDKGKRPIMADIATTLSDNVVLTSDNPRNEEPEAILAEMEQGVQAQHFHKLQTITDRRQAIQAVCKSAKKGDIILIAGKGHETYQEIKGIKHDFDDFKIVQEYLALYKK</sequence>
<evidence type="ECO:0000256" key="2">
    <source>
        <dbReference type="ARBA" id="ARBA00022618"/>
    </source>
</evidence>
<keyword evidence="7 12" id="KW-0436">Ligase</keyword>
<feature type="binding site" evidence="7">
    <location>
        <position position="183"/>
    </location>
    <ligand>
        <name>UDP-N-acetyl-alpha-D-muramoyl-L-alanyl-D-glutamate</name>
        <dbReference type="ChEBI" id="CHEBI:83900"/>
    </ligand>
</feature>
<evidence type="ECO:0000256" key="4">
    <source>
        <dbReference type="ARBA" id="ARBA00022984"/>
    </source>
</evidence>
<feature type="binding site" evidence="7">
    <location>
        <begin position="405"/>
        <end position="408"/>
    </location>
    <ligand>
        <name>meso-2,6-diaminopimelate</name>
        <dbReference type="ChEBI" id="CHEBI:57791"/>
    </ligand>
</feature>
<comment type="caution">
    <text evidence="7">Lacks conserved residue(s) required for the propagation of feature annotation.</text>
</comment>
<keyword evidence="5 7" id="KW-0131">Cell cycle</keyword>
<keyword evidence="6 7" id="KW-0961">Cell wall biogenesis/degradation</keyword>
<keyword evidence="4 7" id="KW-0573">Peptidoglycan synthesis</keyword>
<keyword evidence="7" id="KW-0460">Magnesium</keyword>
<feature type="domain" description="Mur ligase central" evidence="11">
    <location>
        <begin position="112"/>
        <end position="308"/>
    </location>
</feature>
<dbReference type="Pfam" id="PF02875">
    <property type="entry name" value="Mur_ligase_C"/>
    <property type="match status" value="1"/>
</dbReference>